<reference evidence="2" key="1">
    <citation type="submission" date="2020-03" db="EMBL/GenBank/DDBJ databases">
        <title>The deep terrestrial virosphere.</title>
        <authorList>
            <person name="Holmfeldt K."/>
            <person name="Nilsson E."/>
            <person name="Simone D."/>
            <person name="Lopez-Fernandez M."/>
            <person name="Wu X."/>
            <person name="de Brujin I."/>
            <person name="Lundin D."/>
            <person name="Andersson A."/>
            <person name="Bertilsson S."/>
            <person name="Dopson M."/>
        </authorList>
    </citation>
    <scope>NUCLEOTIDE SEQUENCE</scope>
    <source>
        <strain evidence="2">MM415A00259</strain>
        <strain evidence="1">MM415B00452</strain>
    </source>
</reference>
<dbReference type="EMBL" id="MT141529">
    <property type="protein sequence ID" value="QJA64915.1"/>
    <property type="molecule type" value="Genomic_DNA"/>
</dbReference>
<evidence type="ECO:0000313" key="1">
    <source>
        <dbReference type="EMBL" id="QJA64915.1"/>
    </source>
</evidence>
<dbReference type="EMBL" id="MT142516">
    <property type="protein sequence ID" value="QJA83727.1"/>
    <property type="molecule type" value="Genomic_DNA"/>
</dbReference>
<name>A0A6M3KNV8_9ZZZZ</name>
<organism evidence="2">
    <name type="scientific">viral metagenome</name>
    <dbReference type="NCBI Taxonomy" id="1070528"/>
    <lineage>
        <taxon>unclassified sequences</taxon>
        <taxon>metagenomes</taxon>
        <taxon>organismal metagenomes</taxon>
    </lineage>
</organism>
<protein>
    <submittedName>
        <fullName evidence="2">Uncharacterized protein</fullName>
    </submittedName>
</protein>
<gene>
    <name evidence="2" type="ORF">MM415A00259_0052</name>
    <name evidence="1" type="ORF">MM415B00452_0016</name>
</gene>
<evidence type="ECO:0000313" key="2">
    <source>
        <dbReference type="EMBL" id="QJA83727.1"/>
    </source>
</evidence>
<proteinExistence type="predicted"/>
<accession>A0A6M3KNV8</accession>
<dbReference type="AlphaFoldDB" id="A0A6M3KNV8"/>
<sequence length="66" mass="7978">MNNTWKYTSKKRKKSYHKHEWEISSHEECPSCWTDDVSYCTDPRCRIYKCNNARCGLTFKVTRRGI</sequence>